<dbReference type="Proteomes" id="UP000204221">
    <property type="component" value="Chromosome"/>
</dbReference>
<name>A0A221W246_9PSEU</name>
<organism evidence="2 3">
    <name type="scientific">Actinoalloteichus hoggarensis</name>
    <dbReference type="NCBI Taxonomy" id="1470176"/>
    <lineage>
        <taxon>Bacteria</taxon>
        <taxon>Bacillati</taxon>
        <taxon>Actinomycetota</taxon>
        <taxon>Actinomycetes</taxon>
        <taxon>Pseudonocardiales</taxon>
        <taxon>Pseudonocardiaceae</taxon>
        <taxon>Actinoalloteichus</taxon>
    </lineage>
</organism>
<protein>
    <submittedName>
        <fullName evidence="2">Uncharacterized protein</fullName>
    </submittedName>
</protein>
<feature type="compositionally biased region" description="Basic and acidic residues" evidence="1">
    <location>
        <begin position="90"/>
        <end position="108"/>
    </location>
</feature>
<evidence type="ECO:0000313" key="3">
    <source>
        <dbReference type="Proteomes" id="UP000204221"/>
    </source>
</evidence>
<evidence type="ECO:0000313" key="2">
    <source>
        <dbReference type="EMBL" id="ASO19759.1"/>
    </source>
</evidence>
<feature type="compositionally biased region" description="Low complexity" evidence="1">
    <location>
        <begin position="290"/>
        <end position="300"/>
    </location>
</feature>
<feature type="region of interest" description="Disordered" evidence="1">
    <location>
        <begin position="200"/>
        <end position="336"/>
    </location>
</feature>
<dbReference type="EMBL" id="CP022521">
    <property type="protein sequence ID" value="ASO19759.1"/>
    <property type="molecule type" value="Genomic_DNA"/>
</dbReference>
<feature type="compositionally biased region" description="Basic residues" evidence="1">
    <location>
        <begin position="218"/>
        <end position="238"/>
    </location>
</feature>
<feature type="compositionally biased region" description="Polar residues" evidence="1">
    <location>
        <begin position="251"/>
        <end position="282"/>
    </location>
</feature>
<keyword evidence="3" id="KW-1185">Reference proteome</keyword>
<dbReference type="AlphaFoldDB" id="A0A221W246"/>
<dbReference type="KEGG" id="ahg:AHOG_10580"/>
<feature type="compositionally biased region" description="Basic and acidic residues" evidence="1">
    <location>
        <begin position="201"/>
        <end position="210"/>
    </location>
</feature>
<reference evidence="2 3" key="1">
    <citation type="submission" date="2017-07" db="EMBL/GenBank/DDBJ databases">
        <title>Complete genome sequence of Actinoalloteichus hoggarensis DSM 45943, type strain of Actinoalloteichus hoggarensis.</title>
        <authorList>
            <person name="Ruckert C."/>
            <person name="Nouioui I."/>
            <person name="Willmese J."/>
            <person name="van Wezel G."/>
            <person name="Klenk H.-P."/>
            <person name="Kalinowski J."/>
            <person name="Zotchev S.B."/>
        </authorList>
    </citation>
    <scope>NUCLEOTIDE SEQUENCE [LARGE SCALE GENOMIC DNA]</scope>
    <source>
        <strain evidence="2 3">DSM 45943</strain>
    </source>
</reference>
<sequence>MSVTEMVARLRRAHALLADARRAATEADTAITDGATIFADATAGSTQPEVERTNRLARASGEEVRAARDRFIEAQGVIDGYCHDIAGHGIGDDAHVTPPTRIDDDDRQAAPPEDSAPTGGNADPAARYAGWIAELRRGGTKISPKKIVRMTRLRGGRIVWMERGNGGSGLDHIQSEGRPDEFEALGTRRDQIPELIFAALERGRGGRIQREGPNGVRGGHRRRPTPGRDHRRRQRLHRRCEPDPVSPYPPTSQGTGQKCMTSRSTPAGTRNASGSASQTTHCCSDRSRRPPSGSPSVTSSHATSLPGTRSTRPSTTHAIQGTPGSRARRRNGPGRGLAARIKQESPVVSSVNYRANGSVPRGACIF</sequence>
<feature type="region of interest" description="Disordered" evidence="1">
    <location>
        <begin position="90"/>
        <end position="124"/>
    </location>
</feature>
<accession>A0A221W246</accession>
<proteinExistence type="predicted"/>
<gene>
    <name evidence="2" type="ORF">AHOG_10580</name>
</gene>
<evidence type="ECO:0000256" key="1">
    <source>
        <dbReference type="SAM" id="MobiDB-lite"/>
    </source>
</evidence>
<feature type="compositionally biased region" description="Polar residues" evidence="1">
    <location>
        <begin position="301"/>
        <end position="323"/>
    </location>
</feature>